<name>A0A6J7WY93_9CAUD</name>
<dbReference type="EMBL" id="LR798295">
    <property type="protein sequence ID" value="CAB5221808.1"/>
    <property type="molecule type" value="Genomic_DNA"/>
</dbReference>
<sequence>MAVVNGSVKPLKRKCFINGQVHHVVRIDRPKGIVYLFNLETKSQYNMTYSDYKDFKKACYRIGEASRALNRHPDRLRYAMRNGLVSKPALAGPENKMTYYFSADNIFELREYFAGLHRGRPRNDGMITSSKVPTREELEARLSMRQMLYVRKEDGTYIPIWKAEEF</sequence>
<reference evidence="1" key="1">
    <citation type="submission" date="2020-05" db="EMBL/GenBank/DDBJ databases">
        <authorList>
            <person name="Chiriac C."/>
            <person name="Salcher M."/>
            <person name="Ghai R."/>
            <person name="Kavagutti S V."/>
        </authorList>
    </citation>
    <scope>NUCLEOTIDE SEQUENCE</scope>
</reference>
<gene>
    <name evidence="1" type="ORF">UFOVP359_79</name>
</gene>
<accession>A0A6J7WY93</accession>
<protein>
    <submittedName>
        <fullName evidence="1">Uncharacterized protein</fullName>
    </submittedName>
</protein>
<organism evidence="1">
    <name type="scientific">uncultured Caudovirales phage</name>
    <dbReference type="NCBI Taxonomy" id="2100421"/>
    <lineage>
        <taxon>Viruses</taxon>
        <taxon>Duplodnaviria</taxon>
        <taxon>Heunggongvirae</taxon>
        <taxon>Uroviricota</taxon>
        <taxon>Caudoviricetes</taxon>
        <taxon>Peduoviridae</taxon>
        <taxon>Maltschvirus</taxon>
        <taxon>Maltschvirus maltsch</taxon>
    </lineage>
</organism>
<proteinExistence type="predicted"/>
<evidence type="ECO:0000313" key="1">
    <source>
        <dbReference type="EMBL" id="CAB5221808.1"/>
    </source>
</evidence>